<evidence type="ECO:0000256" key="2">
    <source>
        <dbReference type="ARBA" id="ARBA00008066"/>
    </source>
</evidence>
<dbReference type="Pfam" id="PF01490">
    <property type="entry name" value="Aa_trans"/>
    <property type="match status" value="1"/>
</dbReference>
<sequence length="498" mass="52601">MTRASSASSSTADRARADSPAVPPPDSPSRPLLPPAKHQTSQHIEHYGAVDDPLDSRITTHDAVFGDLEDGGPDYRGVTPAGAFVLMAKANFGLGVLAIPSVFDKLGLLPGIAAIVGIQAMYTWSASFIGPFKIAHPEVYSLGDAAYVFAGKAGREVFGALFIVFFVFCAAAALVGVSVGLNAVTSHGACTALFVALAAVVGWALSSIRTLSDVSWVGWAGLMSILSAVITLTAAVATQDRPASAPPHGPWDKNFKLVGHPSFVETMGALNVILFSSASSPIYYGIVSEMKDPHKFTKPVLSTYAFLTSFYVVVGSTVYFFCGQYVASPALGSAGLFLKKVCYGLALPGLCASLTIFNHVSAKVIFVRLLAGTRHLAANTPRHWATWLGSTFGTMLSAYLIASAIPIFSSLIELSGAVFCPITAIAPMILGWNHDHLWSKRDTPLSRRERITAAINALILALCVFLTVAGVYAAVVDLLRETTYTPPWSCENNSGPVA</sequence>
<gene>
    <name evidence="9" type="ORF">Q8F55_004558</name>
</gene>
<evidence type="ECO:0000256" key="3">
    <source>
        <dbReference type="ARBA" id="ARBA00022692"/>
    </source>
</evidence>
<feature type="compositionally biased region" description="Low complexity" evidence="6">
    <location>
        <begin position="1"/>
        <end position="12"/>
    </location>
</feature>
<feature type="transmembrane region" description="Helical" evidence="7">
    <location>
        <begin position="387"/>
        <end position="408"/>
    </location>
</feature>
<keyword evidence="10" id="KW-1185">Reference proteome</keyword>
<dbReference type="PANTHER" id="PTHR22950">
    <property type="entry name" value="AMINO ACID TRANSPORTER"/>
    <property type="match status" value="1"/>
</dbReference>
<evidence type="ECO:0000256" key="1">
    <source>
        <dbReference type="ARBA" id="ARBA00004141"/>
    </source>
</evidence>
<organism evidence="9 10">
    <name type="scientific">Vanrija albida</name>
    <dbReference type="NCBI Taxonomy" id="181172"/>
    <lineage>
        <taxon>Eukaryota</taxon>
        <taxon>Fungi</taxon>
        <taxon>Dikarya</taxon>
        <taxon>Basidiomycota</taxon>
        <taxon>Agaricomycotina</taxon>
        <taxon>Tremellomycetes</taxon>
        <taxon>Trichosporonales</taxon>
        <taxon>Trichosporonaceae</taxon>
        <taxon>Vanrija</taxon>
    </lineage>
</organism>
<evidence type="ECO:0000256" key="7">
    <source>
        <dbReference type="SAM" id="Phobius"/>
    </source>
</evidence>
<feature type="transmembrane region" description="Helical" evidence="7">
    <location>
        <begin position="453"/>
        <end position="475"/>
    </location>
</feature>
<keyword evidence="4 7" id="KW-1133">Transmembrane helix</keyword>
<comment type="caution">
    <text evidence="9">The sequence shown here is derived from an EMBL/GenBank/DDBJ whole genome shotgun (WGS) entry which is preliminary data.</text>
</comment>
<feature type="transmembrane region" description="Helical" evidence="7">
    <location>
        <begin position="217"/>
        <end position="237"/>
    </location>
</feature>
<evidence type="ECO:0000256" key="4">
    <source>
        <dbReference type="ARBA" id="ARBA00022989"/>
    </source>
</evidence>
<evidence type="ECO:0000256" key="5">
    <source>
        <dbReference type="ARBA" id="ARBA00023136"/>
    </source>
</evidence>
<evidence type="ECO:0000313" key="9">
    <source>
        <dbReference type="EMBL" id="KAL1410545.1"/>
    </source>
</evidence>
<comment type="similarity">
    <text evidence="2">Belongs to the amino acid/polyamine transporter 2 family.</text>
</comment>
<feature type="region of interest" description="Disordered" evidence="6">
    <location>
        <begin position="1"/>
        <end position="43"/>
    </location>
</feature>
<reference evidence="9 10" key="1">
    <citation type="submission" date="2023-08" db="EMBL/GenBank/DDBJ databases">
        <title>Annotated Genome Sequence of Vanrija albida AlHP1.</title>
        <authorList>
            <person name="Herzog R."/>
        </authorList>
    </citation>
    <scope>NUCLEOTIDE SEQUENCE [LARGE SCALE GENOMIC DNA]</scope>
    <source>
        <strain evidence="9 10">AlHP1</strain>
    </source>
</reference>
<comment type="subcellular location">
    <subcellularLocation>
        <location evidence="1">Membrane</location>
        <topology evidence="1">Multi-pass membrane protein</topology>
    </subcellularLocation>
</comment>
<feature type="transmembrane region" description="Helical" evidence="7">
    <location>
        <begin position="157"/>
        <end position="179"/>
    </location>
</feature>
<protein>
    <recommendedName>
        <fullName evidence="8">Amino acid transporter transmembrane domain-containing protein</fullName>
    </recommendedName>
</protein>
<dbReference type="GeneID" id="95985601"/>
<dbReference type="Proteomes" id="UP001565368">
    <property type="component" value="Unassembled WGS sequence"/>
</dbReference>
<proteinExistence type="inferred from homology"/>
<keyword evidence="5 7" id="KW-0472">Membrane</keyword>
<feature type="transmembrane region" description="Helical" evidence="7">
    <location>
        <begin position="414"/>
        <end position="432"/>
    </location>
</feature>
<evidence type="ECO:0000259" key="8">
    <source>
        <dbReference type="Pfam" id="PF01490"/>
    </source>
</evidence>
<feature type="domain" description="Amino acid transporter transmembrane" evidence="8">
    <location>
        <begin position="82"/>
        <end position="472"/>
    </location>
</feature>
<feature type="transmembrane region" description="Helical" evidence="7">
    <location>
        <begin position="341"/>
        <end position="366"/>
    </location>
</feature>
<accession>A0ABR3Q718</accession>
<dbReference type="RefSeq" id="XP_069210489.1">
    <property type="nucleotide sequence ID" value="XM_069353071.1"/>
</dbReference>
<keyword evidence="3 7" id="KW-0812">Transmembrane</keyword>
<dbReference type="InterPro" id="IPR013057">
    <property type="entry name" value="AA_transpt_TM"/>
</dbReference>
<feature type="compositionally biased region" description="Pro residues" evidence="6">
    <location>
        <begin position="21"/>
        <end position="34"/>
    </location>
</feature>
<feature type="transmembrane region" description="Helical" evidence="7">
    <location>
        <begin position="299"/>
        <end position="321"/>
    </location>
</feature>
<evidence type="ECO:0000313" key="10">
    <source>
        <dbReference type="Proteomes" id="UP001565368"/>
    </source>
</evidence>
<feature type="transmembrane region" description="Helical" evidence="7">
    <location>
        <begin position="267"/>
        <end position="287"/>
    </location>
</feature>
<evidence type="ECO:0000256" key="6">
    <source>
        <dbReference type="SAM" id="MobiDB-lite"/>
    </source>
</evidence>
<feature type="transmembrane region" description="Helical" evidence="7">
    <location>
        <begin position="185"/>
        <end position="205"/>
    </location>
</feature>
<name>A0ABR3Q718_9TREE</name>
<dbReference type="EMBL" id="JBBXJM010000003">
    <property type="protein sequence ID" value="KAL1410545.1"/>
    <property type="molecule type" value="Genomic_DNA"/>
</dbReference>
<dbReference type="PANTHER" id="PTHR22950:SF683">
    <property type="entry name" value="AMINO ACID TRANSPORTER (EUROFUNG)"/>
    <property type="match status" value="1"/>
</dbReference>